<dbReference type="OrthoDB" id="6334863at2"/>
<dbReference type="EMBL" id="CP042437">
    <property type="protein sequence ID" value="QEC76601.1"/>
    <property type="molecule type" value="Genomic_DNA"/>
</dbReference>
<dbReference type="RefSeq" id="WP_147053772.1">
    <property type="nucleotide sequence ID" value="NZ_CP042437.1"/>
</dbReference>
<sequence>MLSHYIQSAQTALEAGMLYRSVNDFVEKESPKELRLPIKGDVLVYLEATETYFGEDFKDNTYEESRVKASFSLPTNDFLLIVQAWLQFLVANKTRKVEVTNGQGIIEIITDGFLNALVIEEAVAVNWPDCRGSIGEYYSVSDNDYQKQLELTVGLDHSLAHGSDNEILEEIIKFLDLFDNGNYDVAISRLDKKNCSFYSDSSMVYSDSVPEEYRFACNYYDYGSGDIYLFTRRRNRIDQNRVDHYVNLINEGARPKAIIYYHYYYDDSSASPNYVLDGHHKILAYQQLDMDIPAVIICKRDMLGEHKANILPYVVDVLKLNELRHAILENENVTDIDAYRNERVSKALDDILLNYKGIGIELLQLFYNAWHSPVSGHREWAAEKLSVLQHNINKGKGQTLYRKTFISETSYPAWVNTYIENDLDFEVWKKILLNGEEASVDWFTIQKTTAEKYNPSYRNTPNPPITRNLDFTSAQPTSDESLSKTWPYIKTALLVIRLLTRLK</sequence>
<dbReference type="Proteomes" id="UP000321362">
    <property type="component" value="Chromosome"/>
</dbReference>
<organism evidence="1 2">
    <name type="scientific">Mucilaginibacter ginsenosidivorax</name>
    <dbReference type="NCBI Taxonomy" id="862126"/>
    <lineage>
        <taxon>Bacteria</taxon>
        <taxon>Pseudomonadati</taxon>
        <taxon>Bacteroidota</taxon>
        <taxon>Sphingobacteriia</taxon>
        <taxon>Sphingobacteriales</taxon>
        <taxon>Sphingobacteriaceae</taxon>
        <taxon>Mucilaginibacter</taxon>
    </lineage>
</organism>
<gene>
    <name evidence="1" type="ORF">FSB76_11810</name>
</gene>
<evidence type="ECO:0000313" key="2">
    <source>
        <dbReference type="Proteomes" id="UP000321362"/>
    </source>
</evidence>
<dbReference type="KEGG" id="mgk:FSB76_11810"/>
<proteinExistence type="predicted"/>
<evidence type="ECO:0000313" key="1">
    <source>
        <dbReference type="EMBL" id="QEC76601.1"/>
    </source>
</evidence>
<keyword evidence="2" id="KW-1185">Reference proteome</keyword>
<name>A0A5B8VZ53_9SPHI</name>
<protein>
    <submittedName>
        <fullName evidence="1">Uncharacterized protein</fullName>
    </submittedName>
</protein>
<reference evidence="1 2" key="1">
    <citation type="journal article" date="2013" name="J. Microbiol.">
        <title>Mucilaginibacter ginsenosidivorax sp. nov., with ginsenoside converting activity isolated from sediment.</title>
        <authorList>
            <person name="Kim J.K."/>
            <person name="Choi T.E."/>
            <person name="Liu Q.M."/>
            <person name="Park H.Y."/>
            <person name="Yi T.H."/>
            <person name="Yoon M.H."/>
            <person name="Kim S.C."/>
            <person name="Im W.T."/>
        </authorList>
    </citation>
    <scope>NUCLEOTIDE SEQUENCE [LARGE SCALE GENOMIC DNA]</scope>
    <source>
        <strain evidence="1 2">KHI28</strain>
    </source>
</reference>
<accession>A0A5B8VZ53</accession>
<dbReference type="AlphaFoldDB" id="A0A5B8VZ53"/>